<dbReference type="OrthoDB" id="9812205at2"/>
<reference evidence="2 3" key="1">
    <citation type="journal article" date="2018" name="Syst. Appl. Microbiol.">
        <title>Corynebacterium heidelbergense sp. nov., isolated from the preen glands of Egyptian geese (Alopochen aegyptiacus).</title>
        <authorList>
            <person name="Braun M.S."/>
            <person name="Wang E."/>
            <person name="Zimmermann S."/>
            <person name="Wink M."/>
        </authorList>
    </citation>
    <scope>NUCLEOTIDE SEQUENCE [LARGE SCALE GENOMIC DNA]</scope>
    <source>
        <strain evidence="2 3">DSM 104638</strain>
    </source>
</reference>
<proteinExistence type="inferred from homology"/>
<dbReference type="PANTHER" id="PTHR33505">
    <property type="entry name" value="ZGC:162634"/>
    <property type="match status" value="1"/>
</dbReference>
<dbReference type="GO" id="GO:0016301">
    <property type="term" value="F:kinase activity"/>
    <property type="evidence" value="ECO:0007669"/>
    <property type="project" value="UniProtKB-KW"/>
</dbReference>
<dbReference type="HAMAP" id="MF_01187">
    <property type="entry name" value="UPF0434"/>
    <property type="match status" value="1"/>
</dbReference>
<protein>
    <recommendedName>
        <fullName evidence="1">UPF0434 protein CWC39_05315</fullName>
    </recommendedName>
</protein>
<dbReference type="InterPro" id="IPR005651">
    <property type="entry name" value="Trm112-like"/>
</dbReference>
<gene>
    <name evidence="2" type="ORF">CWC39_05315</name>
</gene>
<dbReference type="PANTHER" id="PTHR33505:SF4">
    <property type="entry name" value="PROTEIN PREY, MITOCHONDRIAL"/>
    <property type="match status" value="1"/>
</dbReference>
<evidence type="ECO:0000256" key="1">
    <source>
        <dbReference type="HAMAP-Rule" id="MF_01187"/>
    </source>
</evidence>
<accession>A0A364VBJ1</accession>
<keyword evidence="2" id="KW-0418">Kinase</keyword>
<organism evidence="2 3">
    <name type="scientific">Corynebacterium heidelbergense</name>
    <dbReference type="NCBI Taxonomy" id="2055947"/>
    <lineage>
        <taxon>Bacteria</taxon>
        <taxon>Bacillati</taxon>
        <taxon>Actinomycetota</taxon>
        <taxon>Actinomycetes</taxon>
        <taxon>Mycobacteriales</taxon>
        <taxon>Corynebacteriaceae</taxon>
        <taxon>Corynebacterium</taxon>
    </lineage>
</organism>
<dbReference type="Pfam" id="PF03966">
    <property type="entry name" value="Trm112p"/>
    <property type="match status" value="1"/>
</dbReference>
<evidence type="ECO:0000313" key="2">
    <source>
        <dbReference type="EMBL" id="RAV34023.1"/>
    </source>
</evidence>
<dbReference type="Proteomes" id="UP000251047">
    <property type="component" value="Unassembled WGS sequence"/>
</dbReference>
<dbReference type="EMBL" id="PHQP01000032">
    <property type="protein sequence ID" value="RAV34023.1"/>
    <property type="molecule type" value="Genomic_DNA"/>
</dbReference>
<sequence length="62" mass="6744">MVGGENAVDEKLLELVVCPRDKGPLERHGDSLVNPRLAVAYPVRDGIPVLLPDAATPWTPER</sequence>
<dbReference type="Gene3D" id="2.20.25.10">
    <property type="match status" value="1"/>
</dbReference>
<comment type="similarity">
    <text evidence="1">Belongs to the UPF0434 family.</text>
</comment>
<dbReference type="GO" id="GO:0005829">
    <property type="term" value="C:cytosol"/>
    <property type="evidence" value="ECO:0007669"/>
    <property type="project" value="TreeGrafter"/>
</dbReference>
<dbReference type="AlphaFoldDB" id="A0A364VBJ1"/>
<dbReference type="RefSeq" id="WP_112769475.1">
    <property type="nucleotide sequence ID" value="NZ_CP063191.1"/>
</dbReference>
<keyword evidence="2" id="KW-0808">Transferase</keyword>
<evidence type="ECO:0000313" key="3">
    <source>
        <dbReference type="Proteomes" id="UP000251047"/>
    </source>
</evidence>
<comment type="caution">
    <text evidence="2">The sequence shown here is derived from an EMBL/GenBank/DDBJ whole genome shotgun (WGS) entry which is preliminary data.</text>
</comment>
<name>A0A364VBJ1_9CORY</name>
<dbReference type="SUPFAM" id="SSF158997">
    <property type="entry name" value="Trm112p-like"/>
    <property type="match status" value="1"/>
</dbReference>